<evidence type="ECO:0000313" key="2">
    <source>
        <dbReference type="EMBL" id="MDC3415726.1"/>
    </source>
</evidence>
<name>A0A9X3WES4_9BACI</name>
<accession>A0A9X3WES4</accession>
<dbReference type="Pfam" id="PF06961">
    <property type="entry name" value="DUF1294"/>
    <property type="match status" value="1"/>
</dbReference>
<dbReference type="PIRSF" id="PIRSF002599">
    <property type="entry name" value="Cold_shock_A"/>
    <property type="match status" value="1"/>
</dbReference>
<dbReference type="Proteomes" id="UP001145069">
    <property type="component" value="Unassembled WGS sequence"/>
</dbReference>
<dbReference type="AlphaFoldDB" id="A0A9X3WES4"/>
<keyword evidence="1" id="KW-1133">Transmembrane helix</keyword>
<dbReference type="GO" id="GO:0003676">
    <property type="term" value="F:nucleic acid binding"/>
    <property type="evidence" value="ECO:0007669"/>
    <property type="project" value="InterPro"/>
</dbReference>
<evidence type="ECO:0000313" key="3">
    <source>
        <dbReference type="Proteomes" id="UP001145069"/>
    </source>
</evidence>
<dbReference type="InterPro" id="IPR010718">
    <property type="entry name" value="DUF1294"/>
</dbReference>
<gene>
    <name evidence="2" type="ORF">NC799_02230</name>
</gene>
<feature type="transmembrane region" description="Helical" evidence="1">
    <location>
        <begin position="65"/>
        <end position="87"/>
    </location>
</feature>
<sequence>MIVCSYLLFINLFAYVLMGVDKKRAIRGKWRISENTLWLTAIIGGAIGSILGMNKFRHKTKHATFTYGMPFVLLLQLFLLVYLVYLYS</sequence>
<keyword evidence="1" id="KW-0472">Membrane</keyword>
<keyword evidence="1" id="KW-0812">Transmembrane</keyword>
<dbReference type="EMBL" id="JAMQKC010000001">
    <property type="protein sequence ID" value="MDC3415726.1"/>
    <property type="molecule type" value="Genomic_DNA"/>
</dbReference>
<organism evidence="2 3">
    <name type="scientific">Aquibacillus salsiterrae</name>
    <dbReference type="NCBI Taxonomy" id="2950439"/>
    <lineage>
        <taxon>Bacteria</taxon>
        <taxon>Bacillati</taxon>
        <taxon>Bacillota</taxon>
        <taxon>Bacilli</taxon>
        <taxon>Bacillales</taxon>
        <taxon>Bacillaceae</taxon>
        <taxon>Aquibacillus</taxon>
    </lineage>
</organism>
<feature type="transmembrane region" description="Helical" evidence="1">
    <location>
        <begin position="35"/>
        <end position="53"/>
    </location>
</feature>
<evidence type="ECO:0000256" key="1">
    <source>
        <dbReference type="SAM" id="Phobius"/>
    </source>
</evidence>
<protein>
    <submittedName>
        <fullName evidence="2">DUF1294 domain-containing protein</fullName>
    </submittedName>
</protein>
<dbReference type="RefSeq" id="WP_272444785.1">
    <property type="nucleotide sequence ID" value="NZ_JAMQKC010000001.1"/>
</dbReference>
<dbReference type="InterPro" id="IPR012156">
    <property type="entry name" value="Cold_shock_CspA"/>
</dbReference>
<comment type="caution">
    <text evidence="2">The sequence shown here is derived from an EMBL/GenBank/DDBJ whole genome shotgun (WGS) entry which is preliminary data.</text>
</comment>
<reference evidence="2" key="1">
    <citation type="submission" date="2022-06" db="EMBL/GenBank/DDBJ databases">
        <title>Aquibacillus sp. a new bacterium isolated from soil saline samples.</title>
        <authorList>
            <person name="Galisteo C."/>
            <person name="De La Haba R."/>
            <person name="Sanchez-Porro C."/>
            <person name="Ventosa A."/>
        </authorList>
    </citation>
    <scope>NUCLEOTIDE SEQUENCE</scope>
    <source>
        <strain evidence="2">3ASR75-54</strain>
    </source>
</reference>
<proteinExistence type="predicted"/>
<keyword evidence="3" id="KW-1185">Reference proteome</keyword>